<sequence>MKYFSISPTNDLEVIGHYPQTNFSDNYNPALPESHWQIKFNEFPDFKPNYKLDIHPKAIPTNLISGTGGYHGLLIDFELKQLLEQHNLPQCHFYPIDVQHNNKLLNYYWLHYVMDDVWENIELESSEIRIQHLSNLNNYVVLPMINKDYMTHLHNYFLKNHEFHIIPEKIILKNKIKELDIIDLSFLHSKPLISYRLKKAIEEQGMNGFGLKLFKPIR</sequence>
<dbReference type="Proteomes" id="UP000183257">
    <property type="component" value="Unassembled WGS sequence"/>
</dbReference>
<protein>
    <recommendedName>
        <fullName evidence="1">Immunity MXAN-0049 protein domain-containing protein</fullName>
    </recommendedName>
</protein>
<dbReference type="EMBL" id="FPIY01000002">
    <property type="protein sequence ID" value="SFW49125.1"/>
    <property type="molecule type" value="Genomic_DNA"/>
</dbReference>
<evidence type="ECO:0000259" key="1">
    <source>
        <dbReference type="Pfam" id="PF07791"/>
    </source>
</evidence>
<name>A0A1K1PNW7_9FLAO</name>
<feature type="domain" description="Immunity MXAN-0049 protein" evidence="1">
    <location>
        <begin position="2"/>
        <end position="211"/>
    </location>
</feature>
<gene>
    <name evidence="2" type="ORF">SAMN05660313_02045</name>
</gene>
<evidence type="ECO:0000313" key="3">
    <source>
        <dbReference type="Proteomes" id="UP000183257"/>
    </source>
</evidence>
<dbReference type="RefSeq" id="WP_072303663.1">
    <property type="nucleotide sequence ID" value="NZ_FPIY01000002.1"/>
</dbReference>
<reference evidence="3" key="1">
    <citation type="submission" date="2016-11" db="EMBL/GenBank/DDBJ databases">
        <authorList>
            <person name="Varghese N."/>
            <person name="Submissions S."/>
        </authorList>
    </citation>
    <scope>NUCLEOTIDE SEQUENCE [LARGE SCALE GENOMIC DNA]</scope>
    <source>
        <strain evidence="3">DSM 24786</strain>
    </source>
</reference>
<dbReference type="OrthoDB" id="1164995at2"/>
<keyword evidence="3" id="KW-1185">Reference proteome</keyword>
<dbReference type="Pfam" id="PF07791">
    <property type="entry name" value="Imm11"/>
    <property type="match status" value="1"/>
</dbReference>
<proteinExistence type="predicted"/>
<dbReference type="AlphaFoldDB" id="A0A1K1PNW7"/>
<organism evidence="2 3">
    <name type="scientific">Cellulophaga fucicola</name>
    <dbReference type="NCBI Taxonomy" id="76595"/>
    <lineage>
        <taxon>Bacteria</taxon>
        <taxon>Pseudomonadati</taxon>
        <taxon>Bacteroidota</taxon>
        <taxon>Flavobacteriia</taxon>
        <taxon>Flavobacteriales</taxon>
        <taxon>Flavobacteriaceae</taxon>
        <taxon>Cellulophaga</taxon>
    </lineage>
</organism>
<dbReference type="InterPro" id="IPR012433">
    <property type="entry name" value="Imm11"/>
</dbReference>
<evidence type="ECO:0000313" key="2">
    <source>
        <dbReference type="EMBL" id="SFW49125.1"/>
    </source>
</evidence>
<dbReference type="STRING" id="76595.SAMN05660313_02045"/>
<accession>A0A1K1PNW7</accession>